<dbReference type="EMBL" id="JBHSPP010000016">
    <property type="protein sequence ID" value="MFC5707358.1"/>
    <property type="molecule type" value="Genomic_DNA"/>
</dbReference>
<dbReference type="Gene3D" id="3.10.580.10">
    <property type="entry name" value="CBS-domain"/>
    <property type="match status" value="1"/>
</dbReference>
<organism evidence="4 5">
    <name type="scientific">Aeromonas eucrenophila</name>
    <dbReference type="NCBI Taxonomy" id="649"/>
    <lineage>
        <taxon>Bacteria</taxon>
        <taxon>Pseudomonadati</taxon>
        <taxon>Pseudomonadota</taxon>
        <taxon>Gammaproteobacteria</taxon>
        <taxon>Aeromonadales</taxon>
        <taxon>Aeromonadaceae</taxon>
        <taxon>Aeromonas</taxon>
    </lineage>
</organism>
<comment type="caution">
    <text evidence="4">The sequence shown here is derived from an EMBL/GenBank/DDBJ whole genome shotgun (WGS) entry which is preliminary data.</text>
</comment>
<evidence type="ECO:0000259" key="3">
    <source>
        <dbReference type="PROSITE" id="PS51371"/>
    </source>
</evidence>
<dbReference type="PANTHER" id="PTHR43080:SF2">
    <property type="entry name" value="CBS DOMAIN-CONTAINING PROTEIN"/>
    <property type="match status" value="1"/>
</dbReference>
<evidence type="ECO:0000313" key="5">
    <source>
        <dbReference type="Proteomes" id="UP001596132"/>
    </source>
</evidence>
<dbReference type="SUPFAM" id="SSF54631">
    <property type="entry name" value="CBS-domain pair"/>
    <property type="match status" value="1"/>
</dbReference>
<dbReference type="RefSeq" id="WP_042640684.1">
    <property type="nucleotide sequence ID" value="NZ_CDDF01000005.1"/>
</dbReference>
<dbReference type="Pfam" id="PF00571">
    <property type="entry name" value="CBS"/>
    <property type="match status" value="2"/>
</dbReference>
<dbReference type="InterPro" id="IPR046342">
    <property type="entry name" value="CBS_dom_sf"/>
</dbReference>
<gene>
    <name evidence="4" type="ORF">ACFPVW_15155</name>
</gene>
<feature type="domain" description="CBS" evidence="3">
    <location>
        <begin position="8"/>
        <end position="64"/>
    </location>
</feature>
<accession>A0ABW0YFH4</accession>
<reference evidence="5" key="1">
    <citation type="journal article" date="2019" name="Int. J. Syst. Evol. Microbiol.">
        <title>The Global Catalogue of Microorganisms (GCM) 10K type strain sequencing project: providing services to taxonomists for standard genome sequencing and annotation.</title>
        <authorList>
            <consortium name="The Broad Institute Genomics Platform"/>
            <consortium name="The Broad Institute Genome Sequencing Center for Infectious Disease"/>
            <person name="Wu L."/>
            <person name="Ma J."/>
        </authorList>
    </citation>
    <scope>NUCLEOTIDE SEQUENCE [LARGE SCALE GENOMIC DNA]</scope>
    <source>
        <strain evidence="5">KCTC 15012</strain>
    </source>
</reference>
<evidence type="ECO:0000256" key="1">
    <source>
        <dbReference type="ARBA" id="ARBA00023122"/>
    </source>
</evidence>
<name>A0ABW0YFH4_9GAMM</name>
<dbReference type="InterPro" id="IPR000644">
    <property type="entry name" value="CBS_dom"/>
</dbReference>
<dbReference type="Proteomes" id="UP001596132">
    <property type="component" value="Unassembled WGS sequence"/>
</dbReference>
<dbReference type="PANTHER" id="PTHR43080">
    <property type="entry name" value="CBS DOMAIN-CONTAINING PROTEIN CBSX3, MITOCHONDRIAL"/>
    <property type="match status" value="1"/>
</dbReference>
<dbReference type="PROSITE" id="PS51371">
    <property type="entry name" value="CBS"/>
    <property type="match status" value="2"/>
</dbReference>
<dbReference type="CDD" id="cd04584">
    <property type="entry name" value="CBS_pair_AcuB_like"/>
    <property type="match status" value="1"/>
</dbReference>
<keyword evidence="1 2" id="KW-0129">CBS domain</keyword>
<evidence type="ECO:0000313" key="4">
    <source>
        <dbReference type="EMBL" id="MFC5707358.1"/>
    </source>
</evidence>
<feature type="domain" description="CBS" evidence="3">
    <location>
        <begin position="83"/>
        <end position="138"/>
    </location>
</feature>
<dbReference type="SMART" id="SM00116">
    <property type="entry name" value="CBS"/>
    <property type="match status" value="2"/>
</dbReference>
<dbReference type="InterPro" id="IPR051257">
    <property type="entry name" value="Diverse_CBS-Domain"/>
</dbReference>
<evidence type="ECO:0000256" key="2">
    <source>
        <dbReference type="PROSITE-ProRule" id="PRU00703"/>
    </source>
</evidence>
<protein>
    <submittedName>
        <fullName evidence="4">CBS domain-containing protein</fullName>
    </submittedName>
</protein>
<sequence length="148" mass="16786">MMTLSEIMTEHPFTLGPQNSVKQAMDLMQQERIRHIPIVDDHHQLLGLVTLSDILATRESKLLLINPEREAEFTDSVQLDEIMTRQVASVDPHAGIKEAALYLQRHKYGCLPVLRGRKLVGIVTESDFIAVAINLLELMEEQEPLSDF</sequence>
<proteinExistence type="predicted"/>
<keyword evidence="5" id="KW-1185">Reference proteome</keyword>